<dbReference type="InParanoid" id="A0A0C3E1R8"/>
<dbReference type="Gene3D" id="3.30.710.10">
    <property type="entry name" value="Potassium Channel Kv1.1, Chain A"/>
    <property type="match status" value="1"/>
</dbReference>
<dbReference type="HOGENOM" id="CLU_033082_1_1_1"/>
<gene>
    <name evidence="2" type="ORF">SCLCIDRAFT_1215034</name>
</gene>
<feature type="domain" description="BTB" evidence="1">
    <location>
        <begin position="66"/>
        <end position="98"/>
    </location>
</feature>
<dbReference type="InterPro" id="IPR000210">
    <property type="entry name" value="BTB/POZ_dom"/>
</dbReference>
<protein>
    <recommendedName>
        <fullName evidence="1">BTB domain-containing protein</fullName>
    </recommendedName>
</protein>
<sequence>MLVNNSYYPLPMSANGHPPSSPPPFNPPFRLCHSVQPSLENASVTMDEGETVGETLPIRHSDLWFSDGSIVLRAENTLFRVHKSLLARHSGFFHDLFTLPKLVAKDSSPPPGTKTPSVDLSGDVEGCQVLILYDSAEDVANLLTALVDGPNFGKNDPTDFQVVSGILRLATKYLADTLRDKALSHLGLAWPSTLKGWDAREDIARAEELQAGSSAIRTYPTPIAVINLAREVNAPALLTSAFYDLSRYHFAQIFDYDSFDESAWRCPLSPADMQRLALGKEASQHAVTTLIRSMGSLAHSLHGHPQGYHSQSHSHVHRTCKRDFSELVALATQHYLFDHERGCTDPLYVAEELGQPLYDLGQPVSGEDYGHLGGSRRGVEQAECQACARALMLWSTRERERMWKMIPLWFRLDVGTFET</sequence>
<dbReference type="AlphaFoldDB" id="A0A0C3E1R8"/>
<evidence type="ECO:0000313" key="2">
    <source>
        <dbReference type="EMBL" id="KIM62454.1"/>
    </source>
</evidence>
<dbReference type="InterPro" id="IPR011333">
    <property type="entry name" value="SKP1/BTB/POZ_sf"/>
</dbReference>
<evidence type="ECO:0000313" key="3">
    <source>
        <dbReference type="Proteomes" id="UP000053989"/>
    </source>
</evidence>
<dbReference type="OrthoDB" id="3227959at2759"/>
<reference evidence="3" key="2">
    <citation type="submission" date="2015-01" db="EMBL/GenBank/DDBJ databases">
        <title>Evolutionary Origins and Diversification of the Mycorrhizal Mutualists.</title>
        <authorList>
            <consortium name="DOE Joint Genome Institute"/>
            <consortium name="Mycorrhizal Genomics Consortium"/>
            <person name="Kohler A."/>
            <person name="Kuo A."/>
            <person name="Nagy L.G."/>
            <person name="Floudas D."/>
            <person name="Copeland A."/>
            <person name="Barry K.W."/>
            <person name="Cichocki N."/>
            <person name="Veneault-Fourrey C."/>
            <person name="LaButti K."/>
            <person name="Lindquist E.A."/>
            <person name="Lipzen A."/>
            <person name="Lundell T."/>
            <person name="Morin E."/>
            <person name="Murat C."/>
            <person name="Riley R."/>
            <person name="Ohm R."/>
            <person name="Sun H."/>
            <person name="Tunlid A."/>
            <person name="Henrissat B."/>
            <person name="Grigoriev I.V."/>
            <person name="Hibbett D.S."/>
            <person name="Martin F."/>
        </authorList>
    </citation>
    <scope>NUCLEOTIDE SEQUENCE [LARGE SCALE GENOMIC DNA]</scope>
    <source>
        <strain evidence="3">Foug A</strain>
    </source>
</reference>
<dbReference type="SMART" id="SM00225">
    <property type="entry name" value="BTB"/>
    <property type="match status" value="1"/>
</dbReference>
<proteinExistence type="predicted"/>
<keyword evidence="3" id="KW-1185">Reference proteome</keyword>
<evidence type="ECO:0000259" key="1">
    <source>
        <dbReference type="PROSITE" id="PS50097"/>
    </source>
</evidence>
<dbReference type="Proteomes" id="UP000053989">
    <property type="component" value="Unassembled WGS sequence"/>
</dbReference>
<reference evidence="2 3" key="1">
    <citation type="submission" date="2014-04" db="EMBL/GenBank/DDBJ databases">
        <authorList>
            <consortium name="DOE Joint Genome Institute"/>
            <person name="Kuo A."/>
            <person name="Kohler A."/>
            <person name="Nagy L.G."/>
            <person name="Floudas D."/>
            <person name="Copeland A."/>
            <person name="Barry K.W."/>
            <person name="Cichocki N."/>
            <person name="Veneault-Fourrey C."/>
            <person name="LaButti K."/>
            <person name="Lindquist E.A."/>
            <person name="Lipzen A."/>
            <person name="Lundell T."/>
            <person name="Morin E."/>
            <person name="Murat C."/>
            <person name="Sun H."/>
            <person name="Tunlid A."/>
            <person name="Henrissat B."/>
            <person name="Grigoriev I.V."/>
            <person name="Hibbett D.S."/>
            <person name="Martin F."/>
            <person name="Nordberg H.P."/>
            <person name="Cantor M.N."/>
            <person name="Hua S.X."/>
        </authorList>
    </citation>
    <scope>NUCLEOTIDE SEQUENCE [LARGE SCALE GENOMIC DNA]</scope>
    <source>
        <strain evidence="2 3">Foug A</strain>
    </source>
</reference>
<dbReference type="PROSITE" id="PS50097">
    <property type="entry name" value="BTB"/>
    <property type="match status" value="1"/>
</dbReference>
<dbReference type="SUPFAM" id="SSF54695">
    <property type="entry name" value="POZ domain"/>
    <property type="match status" value="1"/>
</dbReference>
<dbReference type="STRING" id="1036808.A0A0C3E1R8"/>
<accession>A0A0C3E1R8</accession>
<name>A0A0C3E1R8_9AGAM</name>
<dbReference type="CDD" id="cd18186">
    <property type="entry name" value="BTB_POZ_ZBTB_KLHL-like"/>
    <property type="match status" value="1"/>
</dbReference>
<organism evidence="2 3">
    <name type="scientific">Scleroderma citrinum Foug A</name>
    <dbReference type="NCBI Taxonomy" id="1036808"/>
    <lineage>
        <taxon>Eukaryota</taxon>
        <taxon>Fungi</taxon>
        <taxon>Dikarya</taxon>
        <taxon>Basidiomycota</taxon>
        <taxon>Agaricomycotina</taxon>
        <taxon>Agaricomycetes</taxon>
        <taxon>Agaricomycetidae</taxon>
        <taxon>Boletales</taxon>
        <taxon>Sclerodermatineae</taxon>
        <taxon>Sclerodermataceae</taxon>
        <taxon>Scleroderma</taxon>
    </lineage>
</organism>
<dbReference type="EMBL" id="KN822042">
    <property type="protein sequence ID" value="KIM62454.1"/>
    <property type="molecule type" value="Genomic_DNA"/>
</dbReference>